<feature type="non-terminal residue" evidence="1">
    <location>
        <position position="1"/>
    </location>
</feature>
<keyword evidence="2" id="KW-1185">Reference proteome</keyword>
<accession>A0ABX1D4N6</accession>
<proteinExistence type="predicted"/>
<reference evidence="1 2" key="1">
    <citation type="submission" date="2020-03" db="EMBL/GenBank/DDBJ databases">
        <title>Salinimicrobium sp. nov, isolated from SCS.</title>
        <authorList>
            <person name="Cao W.R."/>
        </authorList>
    </citation>
    <scope>NUCLEOTIDE SEQUENCE [LARGE SCALE GENOMIC DNA]</scope>
    <source>
        <strain evidence="2">J15B91</strain>
    </source>
</reference>
<name>A0ABX1D4N6_9FLAO</name>
<feature type="non-terminal residue" evidence="1">
    <location>
        <position position="121"/>
    </location>
</feature>
<protein>
    <submittedName>
        <fullName evidence="1">Zinc carboxypeptidase</fullName>
    </submittedName>
</protein>
<evidence type="ECO:0000313" key="1">
    <source>
        <dbReference type="EMBL" id="NJW55360.1"/>
    </source>
</evidence>
<dbReference type="Proteomes" id="UP000703674">
    <property type="component" value="Unassembled WGS sequence"/>
</dbReference>
<comment type="caution">
    <text evidence="1">The sequence shown here is derived from an EMBL/GenBank/DDBJ whole genome shotgun (WGS) entry which is preliminary data.</text>
</comment>
<keyword evidence="1" id="KW-0645">Protease</keyword>
<organism evidence="1 2">
    <name type="scientific">Salinimicrobium oceani</name>
    <dbReference type="NCBI Taxonomy" id="2722702"/>
    <lineage>
        <taxon>Bacteria</taxon>
        <taxon>Pseudomonadati</taxon>
        <taxon>Bacteroidota</taxon>
        <taxon>Flavobacteriia</taxon>
        <taxon>Flavobacteriales</taxon>
        <taxon>Flavobacteriaceae</taxon>
        <taxon>Salinimicrobium</taxon>
    </lineage>
</organism>
<sequence length="121" mass="13725">GWLYFTKERFDLLYPSYGDTYPTYLGAIGMTYEQAGHTGLSVETDHGYLLTLTDRVAHHHTTGLSTVEIAAQNVERLNSEFSNFYINAEKNATNYVLSGKKDKIDLLKELLDRHEITYATA</sequence>
<dbReference type="GO" id="GO:0004180">
    <property type="term" value="F:carboxypeptidase activity"/>
    <property type="evidence" value="ECO:0007669"/>
    <property type="project" value="UniProtKB-KW"/>
</dbReference>
<gene>
    <name evidence="1" type="ORF">HC175_20820</name>
</gene>
<dbReference type="EMBL" id="JAAVJR010001071">
    <property type="protein sequence ID" value="NJW55360.1"/>
    <property type="molecule type" value="Genomic_DNA"/>
</dbReference>
<evidence type="ECO:0000313" key="2">
    <source>
        <dbReference type="Proteomes" id="UP000703674"/>
    </source>
</evidence>
<keyword evidence="1" id="KW-0121">Carboxypeptidase</keyword>
<keyword evidence="1" id="KW-0378">Hydrolase</keyword>